<dbReference type="Pfam" id="PF07676">
    <property type="entry name" value="PD40"/>
    <property type="match status" value="1"/>
</dbReference>
<dbReference type="PANTHER" id="PTHR36842">
    <property type="entry name" value="PROTEIN TOLB HOMOLOG"/>
    <property type="match status" value="1"/>
</dbReference>
<reference evidence="3" key="1">
    <citation type="submission" date="2018-05" db="EMBL/GenBank/DDBJ databases">
        <authorList>
            <person name="Lanie J.A."/>
            <person name="Ng W.-L."/>
            <person name="Kazmierczak K.M."/>
            <person name="Andrzejewski T.M."/>
            <person name="Davidsen T.M."/>
            <person name="Wayne K.J."/>
            <person name="Tettelin H."/>
            <person name="Glass J.I."/>
            <person name="Rusch D."/>
            <person name="Podicherti R."/>
            <person name="Tsui H.-C.T."/>
            <person name="Winkler M.E."/>
        </authorList>
    </citation>
    <scope>NUCLEOTIDE SEQUENCE</scope>
</reference>
<sequence>MRIPVFGLVMVFTVLSASVEAQDADNRLTLDLYLEYESVSDPRLSPDGQQVIYSRQWIDKVNDRRESSLWIMDADGSRNRFLVEGSGARWSPSGDRIAFVAEGEPKGSQVFVRWMDAEGATTQVTRVERGPGGLSWAPDGDLIAFTMTVQEPNTWPIDIPEAPEGATWTKAPRVIERLDYRQDRQGFTDDLFRHLFVVPASGGTARQLTDGSWDHSGTAWTPDGRSLLFSSLRVDDADYQWRESEIYAVDLASGDIRALTTRRGPDQAPVVSPDGQQVAYTGYDWTRDTYITRKVYLMNIDGSNPRLASGTWDRQPSNLIWKPDGSGLYLSSRTEGTGNLYFLPTTGPDAGTVRPVTQGQHLLTVSDLSDDGTAVGVRTSFYAPPDVVTFTVEAPTAITQLTAVNDDILTGKALGTVEEIWYPSTDGLQVQGWYITPPDFDSSRDYPMQLHIHGGPHGMYGVGFNFGWQWQAAQDYVVLYTNPRGSAGY</sequence>
<proteinExistence type="inferred from homology"/>
<organism evidence="3">
    <name type="scientific">marine metagenome</name>
    <dbReference type="NCBI Taxonomy" id="408172"/>
    <lineage>
        <taxon>unclassified sequences</taxon>
        <taxon>metagenomes</taxon>
        <taxon>ecological metagenomes</taxon>
    </lineage>
</organism>
<evidence type="ECO:0000313" key="3">
    <source>
        <dbReference type="EMBL" id="SVA71320.1"/>
    </source>
</evidence>
<dbReference type="SUPFAM" id="SSF82171">
    <property type="entry name" value="DPP6 N-terminal domain-like"/>
    <property type="match status" value="1"/>
</dbReference>
<dbReference type="InterPro" id="IPR011659">
    <property type="entry name" value="WD40"/>
</dbReference>
<dbReference type="InterPro" id="IPR002469">
    <property type="entry name" value="Peptidase_S9B_N"/>
</dbReference>
<dbReference type="SUPFAM" id="SSF53474">
    <property type="entry name" value="alpha/beta-Hydrolases"/>
    <property type="match status" value="1"/>
</dbReference>
<comment type="similarity">
    <text evidence="1">Belongs to the TolB family.</text>
</comment>
<feature type="domain" description="Dipeptidylpeptidase IV N-terminal" evidence="2">
    <location>
        <begin position="186"/>
        <end position="277"/>
    </location>
</feature>
<dbReference type="InterPro" id="IPR011042">
    <property type="entry name" value="6-blade_b-propeller_TolB-like"/>
</dbReference>
<dbReference type="AlphaFoldDB" id="A0A381Y372"/>
<name>A0A381Y372_9ZZZZ</name>
<evidence type="ECO:0000259" key="2">
    <source>
        <dbReference type="Pfam" id="PF00930"/>
    </source>
</evidence>
<dbReference type="Pfam" id="PF00930">
    <property type="entry name" value="DPPIV_N"/>
    <property type="match status" value="1"/>
</dbReference>
<feature type="non-terminal residue" evidence="3">
    <location>
        <position position="489"/>
    </location>
</feature>
<dbReference type="Gene3D" id="2.120.10.30">
    <property type="entry name" value="TolB, C-terminal domain"/>
    <property type="match status" value="2"/>
</dbReference>
<dbReference type="GO" id="GO:0006508">
    <property type="term" value="P:proteolysis"/>
    <property type="evidence" value="ECO:0007669"/>
    <property type="project" value="InterPro"/>
</dbReference>
<dbReference type="EMBL" id="UINC01017259">
    <property type="protein sequence ID" value="SVA71320.1"/>
    <property type="molecule type" value="Genomic_DNA"/>
</dbReference>
<accession>A0A381Y372</accession>
<dbReference type="PANTHER" id="PTHR36842:SF1">
    <property type="entry name" value="PROTEIN TOLB"/>
    <property type="match status" value="1"/>
</dbReference>
<dbReference type="InterPro" id="IPR029058">
    <property type="entry name" value="AB_hydrolase_fold"/>
</dbReference>
<dbReference type="Gene3D" id="3.40.50.1820">
    <property type="entry name" value="alpha/beta hydrolase"/>
    <property type="match status" value="1"/>
</dbReference>
<gene>
    <name evidence="3" type="ORF">METZ01_LOCUS124174</name>
</gene>
<protein>
    <recommendedName>
        <fullName evidence="2">Dipeptidylpeptidase IV N-terminal domain-containing protein</fullName>
    </recommendedName>
</protein>
<evidence type="ECO:0000256" key="1">
    <source>
        <dbReference type="ARBA" id="ARBA00009820"/>
    </source>
</evidence>